<sequence>MEELKELIAKAWAELIGDVYILYRHSIDSEGWLEVNESDYRFQYNTSIAGRWSGKGYNPLAKGKRTQNKLYVRPKSIDKIMLNNGWTVLNSRDDLPTEEGSFYTVVDTEGRIVEYHYKETEQLKKYWLENFTHYKKVVPLKPPLW</sequence>
<proteinExistence type="predicted"/>
<evidence type="ECO:0000313" key="1">
    <source>
        <dbReference type="EMBL" id="ALO80115.1"/>
    </source>
</evidence>
<reference evidence="1 2" key="1">
    <citation type="submission" date="2015-10" db="EMBL/GenBank/DDBJ databases">
        <title>Large-scale maps of variable infection efficiencies in aquatic Bacteriodetes phage-host model systems.</title>
        <authorList>
            <person name="Holmfeldt K."/>
            <person name="Solonenko N."/>
            <person name="Howard-Varona C."/>
            <person name="Moreno M."/>
            <person name="Malmstrom R.R."/>
            <person name="Blow M.J."/>
            <person name="Sullivan M.B."/>
        </authorList>
    </citation>
    <scope>NUCLEOTIDE SEQUENCE [LARGE SCALE GENOMIC DNA]</scope>
</reference>
<dbReference type="Proteomes" id="UP000229115">
    <property type="component" value="Segment"/>
</dbReference>
<protein>
    <submittedName>
        <fullName evidence="1">Uncharacterized protein</fullName>
    </submittedName>
</protein>
<gene>
    <name evidence="1" type="ORF">Phi4113_106</name>
</gene>
<accession>A0A0S2MW29</accession>
<organism evidence="1 2">
    <name type="scientific">Cellulophaga phage phi4:1_13</name>
    <dbReference type="NCBI Taxonomy" id="1747284"/>
    <lineage>
        <taxon>Viruses</taxon>
        <taxon>Duplodnaviria</taxon>
        <taxon>Heunggongvirae</taxon>
        <taxon>Uroviricota</taxon>
        <taxon>Caudoviricetes</taxon>
        <taxon>Lightbulbvirus</taxon>
        <taxon>Lightbulbvirus Cba41</taxon>
    </lineage>
</organism>
<dbReference type="EMBL" id="KT962245">
    <property type="protein sequence ID" value="ALO80115.1"/>
    <property type="molecule type" value="Genomic_RNA"/>
</dbReference>
<name>A0A0S2MW29_9CAUD</name>
<evidence type="ECO:0000313" key="2">
    <source>
        <dbReference type="Proteomes" id="UP000229115"/>
    </source>
</evidence>